<accession>A0ABD3X8N7</accession>
<evidence type="ECO:0000313" key="2">
    <source>
        <dbReference type="Proteomes" id="UP001634394"/>
    </source>
</evidence>
<dbReference type="EMBL" id="JBJQND010000003">
    <property type="protein sequence ID" value="KAL3882624.1"/>
    <property type="molecule type" value="Genomic_DNA"/>
</dbReference>
<dbReference type="CDD" id="cd00104">
    <property type="entry name" value="KAZAL_FS"/>
    <property type="match status" value="1"/>
</dbReference>
<name>A0ABD3X8N7_SINWO</name>
<dbReference type="SUPFAM" id="SSF100895">
    <property type="entry name" value="Kazal-type serine protease inhibitors"/>
    <property type="match status" value="1"/>
</dbReference>
<dbReference type="InterPro" id="IPR009003">
    <property type="entry name" value="Peptidase_S1_PA"/>
</dbReference>
<reference evidence="1 2" key="1">
    <citation type="submission" date="2024-11" db="EMBL/GenBank/DDBJ databases">
        <title>Chromosome-level genome assembly of the freshwater bivalve Anodonta woodiana.</title>
        <authorList>
            <person name="Chen X."/>
        </authorList>
    </citation>
    <scope>NUCLEOTIDE SEQUENCE [LARGE SCALE GENOMIC DNA]</scope>
    <source>
        <strain evidence="1">MN2024</strain>
        <tissue evidence="1">Gills</tissue>
    </source>
</reference>
<sequence>MISLSCHSNAAVHTLQECLTVIHQSCGKNTTVYSANTTVCASNGHTYANMCAYREAVCHELYRANGTGHRLLSIIGLGEPCIQTTYLPPRTPAPTTPVPNSPLESALFTTATSTIDSLLQSSKNDGVSPEEAKKIFIIQDHAHKNYIRNPHCWAASLDLTPISPWNSNGQNTKAGVLVSPRHLIWAKHYGMPVNTTVRFIDQNNNVIERTIVNEEAVNSGNNSYLKGYDIVVGVLDRDVPPTISFAKVLPANMSASRPSSVPNVPVLNTDFEEKALVADWGQTFFSPLTMVFLTTPSTTSLRYPMYEPKIVGDSGNPVFMVEKKELILLFVFTYGGDGAGSSIVYHHEEINNIMLRLGGGYKLTDLNLATFLHDGDHVPEIVG</sequence>
<dbReference type="SUPFAM" id="SSF50494">
    <property type="entry name" value="Trypsin-like serine proteases"/>
    <property type="match status" value="1"/>
</dbReference>
<evidence type="ECO:0008006" key="3">
    <source>
        <dbReference type="Google" id="ProtNLM"/>
    </source>
</evidence>
<dbReference type="Proteomes" id="UP001634394">
    <property type="component" value="Unassembled WGS sequence"/>
</dbReference>
<proteinExistence type="predicted"/>
<keyword evidence="2" id="KW-1185">Reference proteome</keyword>
<organism evidence="1 2">
    <name type="scientific">Sinanodonta woodiana</name>
    <name type="common">Chinese pond mussel</name>
    <name type="synonym">Anodonta woodiana</name>
    <dbReference type="NCBI Taxonomy" id="1069815"/>
    <lineage>
        <taxon>Eukaryota</taxon>
        <taxon>Metazoa</taxon>
        <taxon>Spiralia</taxon>
        <taxon>Lophotrochozoa</taxon>
        <taxon>Mollusca</taxon>
        <taxon>Bivalvia</taxon>
        <taxon>Autobranchia</taxon>
        <taxon>Heteroconchia</taxon>
        <taxon>Palaeoheterodonta</taxon>
        <taxon>Unionida</taxon>
        <taxon>Unionoidea</taxon>
        <taxon>Unionidae</taxon>
        <taxon>Unioninae</taxon>
        <taxon>Sinanodonta</taxon>
    </lineage>
</organism>
<dbReference type="InterPro" id="IPR036058">
    <property type="entry name" value="Kazal_dom_sf"/>
</dbReference>
<comment type="caution">
    <text evidence="1">The sequence shown here is derived from an EMBL/GenBank/DDBJ whole genome shotgun (WGS) entry which is preliminary data.</text>
</comment>
<dbReference type="AlphaFoldDB" id="A0ABD3X8N7"/>
<dbReference type="Gene3D" id="3.30.60.30">
    <property type="match status" value="1"/>
</dbReference>
<evidence type="ECO:0000313" key="1">
    <source>
        <dbReference type="EMBL" id="KAL3882624.1"/>
    </source>
</evidence>
<gene>
    <name evidence="1" type="ORF">ACJMK2_028948</name>
</gene>
<protein>
    <recommendedName>
        <fullName evidence="3">Kazal-like domain-containing protein</fullName>
    </recommendedName>
</protein>